<evidence type="ECO:0000259" key="5">
    <source>
        <dbReference type="Pfam" id="PF02737"/>
    </source>
</evidence>
<dbReference type="PANTHER" id="PTHR48075">
    <property type="entry name" value="3-HYDROXYACYL-COA DEHYDROGENASE FAMILY PROTEIN"/>
    <property type="match status" value="1"/>
</dbReference>
<keyword evidence="7" id="KW-1185">Reference proteome</keyword>
<dbReference type="Gene3D" id="3.40.50.720">
    <property type="entry name" value="NAD(P)-binding Rossmann-like Domain"/>
    <property type="match status" value="1"/>
</dbReference>
<dbReference type="Pfam" id="PF02737">
    <property type="entry name" value="3HCDH_N"/>
    <property type="match status" value="1"/>
</dbReference>
<feature type="domain" description="3-hydroxyacyl-CoA dehydrogenase NAD binding" evidence="5">
    <location>
        <begin position="4"/>
        <end position="186"/>
    </location>
</feature>
<evidence type="ECO:0000256" key="3">
    <source>
        <dbReference type="ARBA" id="ARBA00023002"/>
    </source>
</evidence>
<comment type="pathway">
    <text evidence="1">Lipid metabolism; butanoate metabolism.</text>
</comment>
<dbReference type="InterPro" id="IPR013328">
    <property type="entry name" value="6PGD_dom2"/>
</dbReference>
<evidence type="ECO:0000256" key="1">
    <source>
        <dbReference type="ARBA" id="ARBA00005086"/>
    </source>
</evidence>
<dbReference type="EMBL" id="JADKNH010000005">
    <property type="protein sequence ID" value="MBF4693239.1"/>
    <property type="molecule type" value="Genomic_DNA"/>
</dbReference>
<accession>A0ABR9ZRZ4</accession>
<evidence type="ECO:0000313" key="6">
    <source>
        <dbReference type="EMBL" id="MBF4693239.1"/>
    </source>
</evidence>
<dbReference type="SUPFAM" id="SSF51735">
    <property type="entry name" value="NAD(P)-binding Rossmann-fold domains"/>
    <property type="match status" value="1"/>
</dbReference>
<proteinExistence type="inferred from homology"/>
<evidence type="ECO:0000256" key="2">
    <source>
        <dbReference type="ARBA" id="ARBA00009463"/>
    </source>
</evidence>
<keyword evidence="3" id="KW-0560">Oxidoreductase</keyword>
<comment type="caution">
    <text evidence="6">The sequence shown here is derived from an EMBL/GenBank/DDBJ whole genome shotgun (WGS) entry which is preliminary data.</text>
</comment>
<evidence type="ECO:0000313" key="7">
    <source>
        <dbReference type="Proteomes" id="UP000614200"/>
    </source>
</evidence>
<dbReference type="InterPro" id="IPR006176">
    <property type="entry name" value="3-OHacyl-CoA_DH_NAD-bd"/>
</dbReference>
<name>A0ABR9ZRZ4_9FIRM</name>
<protein>
    <submittedName>
        <fullName evidence="6">3-hydroxyacyl-CoA dehydrogenase family protein</fullName>
    </submittedName>
</protein>
<organism evidence="6 7">
    <name type="scientific">Fusibacter ferrireducens</name>
    <dbReference type="NCBI Taxonomy" id="2785058"/>
    <lineage>
        <taxon>Bacteria</taxon>
        <taxon>Bacillati</taxon>
        <taxon>Bacillota</taxon>
        <taxon>Clostridia</taxon>
        <taxon>Eubacteriales</taxon>
        <taxon>Eubacteriales Family XII. Incertae Sedis</taxon>
        <taxon>Fusibacter</taxon>
    </lineage>
</organism>
<dbReference type="InterPro" id="IPR036291">
    <property type="entry name" value="NAD(P)-bd_dom_sf"/>
</dbReference>
<dbReference type="Proteomes" id="UP000614200">
    <property type="component" value="Unassembled WGS sequence"/>
</dbReference>
<dbReference type="RefSeq" id="WP_194701484.1">
    <property type="nucleotide sequence ID" value="NZ_JADKNH010000005.1"/>
</dbReference>
<dbReference type="InterPro" id="IPR006108">
    <property type="entry name" value="3HC_DH_C"/>
</dbReference>
<reference evidence="6 7" key="1">
    <citation type="submission" date="2020-11" db="EMBL/GenBank/DDBJ databases">
        <title>Fusibacter basophilias sp. nov.</title>
        <authorList>
            <person name="Qiu D."/>
        </authorList>
    </citation>
    <scope>NUCLEOTIDE SEQUENCE [LARGE SCALE GENOMIC DNA]</scope>
    <source>
        <strain evidence="6 7">Q10-2</strain>
    </source>
</reference>
<evidence type="ECO:0000259" key="4">
    <source>
        <dbReference type="Pfam" id="PF00725"/>
    </source>
</evidence>
<dbReference type="InterPro" id="IPR022694">
    <property type="entry name" value="3-OHacyl-CoA_DH"/>
</dbReference>
<dbReference type="PANTHER" id="PTHR48075:SF5">
    <property type="entry name" value="3-HYDROXYBUTYRYL-COA DEHYDROGENASE"/>
    <property type="match status" value="1"/>
</dbReference>
<dbReference type="Pfam" id="PF00725">
    <property type="entry name" value="3HCDH"/>
    <property type="match status" value="1"/>
</dbReference>
<gene>
    <name evidence="6" type="ORF">ISU02_08915</name>
</gene>
<dbReference type="SUPFAM" id="SSF48179">
    <property type="entry name" value="6-phosphogluconate dehydrogenase C-terminal domain-like"/>
    <property type="match status" value="1"/>
</dbReference>
<dbReference type="PIRSF" id="PIRSF000105">
    <property type="entry name" value="HCDH"/>
    <property type="match status" value="1"/>
</dbReference>
<feature type="domain" description="3-hydroxyacyl-CoA dehydrogenase C-terminal" evidence="4">
    <location>
        <begin position="189"/>
        <end position="287"/>
    </location>
</feature>
<sequence length="314" mass="35438">MIKNVAVIGGGTMGHGIAETFAMHGFQVNVYELNSEIRDHLLEAVETELNFMAEHDVVKKSEIRSILERISVFDDLQRTVADADYVIEAVPEVIELKQKLFKEMDGYCKPEAIFASNTSSLALEDMMRDVSEERKKRMMVCHWYNPAHLMPIAELSFFGNMPLEIYKQVELLYTHSGKQVVKVLKDVPGLVANRIQQAIAREVFSLMEMGVAEPEDIDKALKFGPAFRYATAGQLEIADMGGLDIWCTVGDNLLKVMDNSLCANSILREKVNSGDLGIKTGKGFFEYPQDQMDQKKEAFNKRLITQLKIISNYI</sequence>
<dbReference type="InterPro" id="IPR008927">
    <property type="entry name" value="6-PGluconate_DH-like_C_sf"/>
</dbReference>
<comment type="similarity">
    <text evidence="2">Belongs to the 3-hydroxyacyl-CoA dehydrogenase family.</text>
</comment>
<dbReference type="Gene3D" id="1.10.1040.10">
    <property type="entry name" value="N-(1-d-carboxylethyl)-l-norvaline Dehydrogenase, domain 2"/>
    <property type="match status" value="1"/>
</dbReference>